<dbReference type="EMBL" id="AGEE01000037">
    <property type="protein sequence ID" value="EHO08131.1"/>
    <property type="molecule type" value="Genomic_DNA"/>
</dbReference>
<proteinExistence type="predicted"/>
<sequence length="187" mass="21418">MKIYKKMKKLIVLLMLLLPLLMTAQKENEYKSRFYIQTSFLGVDAGRDFLIGENIFVQTGMGIGAGYDVWNNSMSVAFTFKKPIPYLRGGLDWYYNKNKRIEKNRTLDNNSGNYVGFQAKYSFGTDSEEYMNSLNSVLVSEVHWGIKRKLVGPMYYKVQLGVGHFNDYDAKCSEVYPVVGVFLGATF</sequence>
<feature type="signal peptide" evidence="1">
    <location>
        <begin position="1"/>
        <end position="24"/>
    </location>
</feature>
<protein>
    <recommendedName>
        <fullName evidence="4">Outer membrane protein beta-barrel domain-containing protein</fullName>
    </recommendedName>
</protein>
<organism evidence="2 3">
    <name type="scientific">Myroides odoratimimus CIP 101113</name>
    <dbReference type="NCBI Taxonomy" id="883154"/>
    <lineage>
        <taxon>Bacteria</taxon>
        <taxon>Pseudomonadati</taxon>
        <taxon>Bacteroidota</taxon>
        <taxon>Flavobacteriia</taxon>
        <taxon>Flavobacteriales</taxon>
        <taxon>Flavobacteriaceae</taxon>
        <taxon>Myroides</taxon>
    </lineage>
</organism>
<keyword evidence="1" id="KW-0732">Signal</keyword>
<feature type="chain" id="PRO_5043337803" description="Outer membrane protein beta-barrel domain-containing protein" evidence="1">
    <location>
        <begin position="25"/>
        <end position="187"/>
    </location>
</feature>
<evidence type="ECO:0008006" key="4">
    <source>
        <dbReference type="Google" id="ProtNLM"/>
    </source>
</evidence>
<reference evidence="2 3" key="1">
    <citation type="submission" date="2011-11" db="EMBL/GenBank/DDBJ databases">
        <title>The Genome Sequence of Myroides odoratimimus CIP 101113.</title>
        <authorList>
            <person name="Earl A."/>
            <person name="Ward D."/>
            <person name="Feldgarden M."/>
            <person name="Gevers D."/>
            <person name="Huys G."/>
            <person name="Young S.K."/>
            <person name="Zeng Q."/>
            <person name="Gargeya S."/>
            <person name="Fitzgerald M."/>
            <person name="Haas B."/>
            <person name="Abouelleil A."/>
            <person name="Alvarado L."/>
            <person name="Arachchi H.M."/>
            <person name="Berlin A."/>
            <person name="Brown A."/>
            <person name="Chapman S.B."/>
            <person name="Chen Z."/>
            <person name="Dunbar C."/>
            <person name="Freedman E."/>
            <person name="Gearin G."/>
            <person name="Goldberg J."/>
            <person name="Griggs A."/>
            <person name="Gujja S."/>
            <person name="Heiman D."/>
            <person name="Howarth C."/>
            <person name="Larson L."/>
            <person name="Lui A."/>
            <person name="MacDonald P.J.P."/>
            <person name="Montmayeur A."/>
            <person name="Murphy C."/>
            <person name="Neiman D."/>
            <person name="Pearson M."/>
            <person name="Priest M."/>
            <person name="Roberts A."/>
            <person name="Saif S."/>
            <person name="Shea T."/>
            <person name="Shenoy N."/>
            <person name="Sisk P."/>
            <person name="Stolte C."/>
            <person name="Sykes S."/>
            <person name="Wortman J."/>
            <person name="Nusbaum C."/>
            <person name="Birren B."/>
        </authorList>
    </citation>
    <scope>NUCLEOTIDE SEQUENCE [LARGE SCALE GENOMIC DNA]</scope>
    <source>
        <strain evidence="2 3">CIP 101113</strain>
    </source>
</reference>
<gene>
    <name evidence="2" type="ORF">HMPREF9715_02761</name>
</gene>
<comment type="caution">
    <text evidence="2">The sequence shown here is derived from an EMBL/GenBank/DDBJ whole genome shotgun (WGS) entry which is preliminary data.</text>
</comment>
<accession>A0AAV3F0Q0</accession>
<evidence type="ECO:0000256" key="1">
    <source>
        <dbReference type="SAM" id="SignalP"/>
    </source>
</evidence>
<dbReference type="AlphaFoldDB" id="A0AAV3F0Q0"/>
<dbReference type="Proteomes" id="UP000004834">
    <property type="component" value="Unassembled WGS sequence"/>
</dbReference>
<name>A0AAV3F0Q0_9FLAO</name>
<evidence type="ECO:0000313" key="2">
    <source>
        <dbReference type="EMBL" id="EHO08131.1"/>
    </source>
</evidence>
<evidence type="ECO:0000313" key="3">
    <source>
        <dbReference type="Proteomes" id="UP000004834"/>
    </source>
</evidence>